<reference evidence="2" key="1">
    <citation type="journal article" date="2023" name="G3 (Bethesda)">
        <title>Genome assembly and association tests identify interacting loci associated with vigor, precocity, and sex in interspecific pistachio rootstocks.</title>
        <authorList>
            <person name="Palmer W."/>
            <person name="Jacygrad E."/>
            <person name="Sagayaradj S."/>
            <person name="Cavanaugh K."/>
            <person name="Han R."/>
            <person name="Bertier L."/>
            <person name="Beede B."/>
            <person name="Kafkas S."/>
            <person name="Golino D."/>
            <person name="Preece J."/>
            <person name="Michelmore R."/>
        </authorList>
    </citation>
    <scope>NUCLEOTIDE SEQUENCE [LARGE SCALE GENOMIC DNA]</scope>
</reference>
<proteinExistence type="predicted"/>
<sequence length="381" mass="43309">MCLCITYKHPMLQCSMQMHTAQKKIPMTGEEDKPEEGSKGYKEWMRKNAMALHAIQISCGADIMSKYRGNESAKKEWDILTKKVRRPQIDGEDKQETLSLLEYRTLYKAVAKGDWDSTKDFLDKNPAAIRAKITLNGSTVFHVAVIAGQPAILEKLLEMSTIEDLELQNDMGYTAFVIAAINGFKDMVEAMFIRDENLINIKEKHGLIPIVAASVACSTKVVRYLYPKTPDEMLSPEHPDRSGATLLNSLIVDDIYGIRVTPTLYGDEYSISNDEESGIRILLEPNIQQVVLKKLRGLVWKLLTWIFPDISNIYKRKSNHIEAKKFLKSIINHIPRLSMEQLQKFGWDQAISEAIKNGISEFVDEVIESTPELIWKKDENG</sequence>
<organism evidence="1 2">
    <name type="scientific">Pistacia atlantica</name>
    <dbReference type="NCBI Taxonomy" id="434234"/>
    <lineage>
        <taxon>Eukaryota</taxon>
        <taxon>Viridiplantae</taxon>
        <taxon>Streptophyta</taxon>
        <taxon>Embryophyta</taxon>
        <taxon>Tracheophyta</taxon>
        <taxon>Spermatophyta</taxon>
        <taxon>Magnoliopsida</taxon>
        <taxon>eudicotyledons</taxon>
        <taxon>Gunneridae</taxon>
        <taxon>Pentapetalae</taxon>
        <taxon>rosids</taxon>
        <taxon>malvids</taxon>
        <taxon>Sapindales</taxon>
        <taxon>Anacardiaceae</taxon>
        <taxon>Pistacia</taxon>
    </lineage>
</organism>
<keyword evidence="2" id="KW-1185">Reference proteome</keyword>
<evidence type="ECO:0000313" key="2">
    <source>
        <dbReference type="Proteomes" id="UP001164250"/>
    </source>
</evidence>
<dbReference type="Proteomes" id="UP001164250">
    <property type="component" value="Chromosome 5"/>
</dbReference>
<evidence type="ECO:0000313" key="1">
    <source>
        <dbReference type="EMBL" id="KAJ0097561.1"/>
    </source>
</evidence>
<dbReference type="EMBL" id="CM047901">
    <property type="protein sequence ID" value="KAJ0097561.1"/>
    <property type="molecule type" value="Genomic_DNA"/>
</dbReference>
<gene>
    <name evidence="1" type="ORF">Patl1_27855</name>
</gene>
<comment type="caution">
    <text evidence="1">The sequence shown here is derived from an EMBL/GenBank/DDBJ whole genome shotgun (WGS) entry which is preliminary data.</text>
</comment>
<protein>
    <submittedName>
        <fullName evidence="1">Uncharacterized protein</fullName>
    </submittedName>
</protein>
<accession>A0ACC1BFC8</accession>
<name>A0ACC1BFC8_9ROSI</name>